<evidence type="ECO:0000256" key="3">
    <source>
        <dbReference type="ARBA" id="ARBA00023242"/>
    </source>
</evidence>
<keyword evidence="3" id="KW-0539">Nucleus</keyword>
<dbReference type="PANTHER" id="PTHR12446">
    <property type="entry name" value="TESMIN/TSO1-RELATED"/>
    <property type="match status" value="1"/>
</dbReference>
<gene>
    <name evidence="7" type="ORF">DdX_02478</name>
</gene>
<protein>
    <submittedName>
        <fullName evidence="7">Tesmin/TSO1-like CXC domain, cysteine-rich domain-containing protein</fullName>
    </submittedName>
</protein>
<feature type="region of interest" description="Disordered" evidence="4">
    <location>
        <begin position="32"/>
        <end position="127"/>
    </location>
</feature>
<dbReference type="EMBL" id="JAKKPZ010000002">
    <property type="protein sequence ID" value="KAI1725798.1"/>
    <property type="molecule type" value="Genomic_DNA"/>
</dbReference>
<feature type="compositionally biased region" description="Basic and acidic residues" evidence="4">
    <location>
        <begin position="111"/>
        <end position="127"/>
    </location>
</feature>
<evidence type="ECO:0000256" key="1">
    <source>
        <dbReference type="ARBA" id="ARBA00004123"/>
    </source>
</evidence>
<dbReference type="Proteomes" id="UP001201812">
    <property type="component" value="Unassembled WGS sequence"/>
</dbReference>
<accession>A0AAD4NCM3</accession>
<dbReference type="SMART" id="SM01114">
    <property type="entry name" value="CXC"/>
    <property type="match status" value="2"/>
</dbReference>
<evidence type="ECO:0000256" key="5">
    <source>
        <dbReference type="SAM" id="SignalP"/>
    </source>
</evidence>
<dbReference type="InterPro" id="IPR005172">
    <property type="entry name" value="CRC"/>
</dbReference>
<dbReference type="InterPro" id="IPR033467">
    <property type="entry name" value="Tesmin/TSO1-like_CXC"/>
</dbReference>
<name>A0AAD4NCM3_9BILA</name>
<dbReference type="PANTHER" id="PTHR12446:SF34">
    <property type="entry name" value="PROTEIN LIN-54 HOMOLOG"/>
    <property type="match status" value="1"/>
</dbReference>
<dbReference type="InterPro" id="IPR004296">
    <property type="entry name" value="DUF236"/>
</dbReference>
<organism evidence="7 8">
    <name type="scientific">Ditylenchus destructor</name>
    <dbReference type="NCBI Taxonomy" id="166010"/>
    <lineage>
        <taxon>Eukaryota</taxon>
        <taxon>Metazoa</taxon>
        <taxon>Ecdysozoa</taxon>
        <taxon>Nematoda</taxon>
        <taxon>Chromadorea</taxon>
        <taxon>Rhabditida</taxon>
        <taxon>Tylenchina</taxon>
        <taxon>Tylenchomorpha</taxon>
        <taxon>Sphaerularioidea</taxon>
        <taxon>Anguinidae</taxon>
        <taxon>Anguininae</taxon>
        <taxon>Ditylenchus</taxon>
    </lineage>
</organism>
<comment type="similarity">
    <text evidence="2">Belongs to the lin-54 family.</text>
</comment>
<dbReference type="GO" id="GO:0006355">
    <property type="term" value="P:regulation of DNA-templated transcription"/>
    <property type="evidence" value="ECO:0007669"/>
    <property type="project" value="TreeGrafter"/>
</dbReference>
<reference evidence="7" key="1">
    <citation type="submission" date="2022-01" db="EMBL/GenBank/DDBJ databases">
        <title>Genome Sequence Resource for Two Populations of Ditylenchus destructor, the Migratory Endoparasitic Phytonematode.</title>
        <authorList>
            <person name="Zhang H."/>
            <person name="Lin R."/>
            <person name="Xie B."/>
        </authorList>
    </citation>
    <scope>NUCLEOTIDE SEQUENCE</scope>
    <source>
        <strain evidence="7">BazhouSP</strain>
    </source>
</reference>
<dbReference type="GO" id="GO:0005634">
    <property type="term" value="C:nucleus"/>
    <property type="evidence" value="ECO:0007669"/>
    <property type="project" value="UniProtKB-SubCell"/>
</dbReference>
<evidence type="ECO:0000256" key="4">
    <source>
        <dbReference type="SAM" id="MobiDB-lite"/>
    </source>
</evidence>
<feature type="compositionally biased region" description="Low complexity" evidence="4">
    <location>
        <begin position="56"/>
        <end position="71"/>
    </location>
</feature>
<dbReference type="AlphaFoldDB" id="A0AAD4NCM3"/>
<evidence type="ECO:0000313" key="7">
    <source>
        <dbReference type="EMBL" id="KAI1725798.1"/>
    </source>
</evidence>
<feature type="signal peptide" evidence="5">
    <location>
        <begin position="1"/>
        <end position="22"/>
    </location>
</feature>
<sequence length="658" mass="73608">MLPFFLSVKCVLLSLAVTSSFALPACCSRRKASKKDQVTRRSAANGDNRHDKTRNGAASTTSAGTALSPGGNNNRVDKKRARTPLDNNVEDFASPERGLPSSFSPMPTDVITEKTEDRGSKAKKCDDLTGDKKNALAKANDFKVPAKKDEKAETKNPQYQTLAGLANEDVFGESKNKGAQKPVIKAPKKVEPVDPAKKQYETLAGLMDDDQFEQKDAGLKKMQIKAPSKVVPKDSKDPKYATLTGLVDDEIFAKNTDEELLKEKGSAKVTFFTFQMDVLESVEDFTQTSDDFMEEEFPIQQNPPMRPSLNPMYANQKRCKCPKSKCLKLYCECYAASQMCSEFCSCLGCHNNAAYSKEREKSIQDHLSKNPDAFLPKIGVLFARTAGGTQVGTKERLHLKGCHCSRSSCLMNYCECYAAKVPCSYRCRCKLCLNVDGHHFTTLSLKESISIDSDEDVDSTDIQGAVRVDIKSQPWHYVTNEFINRATVSMYAAAKEAEYTGLSQEQVEKRVFDQFGDYINELINTASAYSKQNLYEEHSKPFRVNSESKIAQKLDTNGSTKGTFKGRPKNLYMLMKNEEKERGLKLESDSGRIFVPEHEMDSSDQCIPNKRYRRVPVEKLAENMAQMDYNTGIVTPKQLKPIKNSQNMQPILIDNQHD</sequence>
<evidence type="ECO:0000259" key="6">
    <source>
        <dbReference type="PROSITE" id="PS51634"/>
    </source>
</evidence>
<comment type="caution">
    <text evidence="7">The sequence shown here is derived from an EMBL/GenBank/DDBJ whole genome shotgun (WGS) entry which is preliminary data.</text>
</comment>
<evidence type="ECO:0000256" key="2">
    <source>
        <dbReference type="ARBA" id="ARBA00007267"/>
    </source>
</evidence>
<evidence type="ECO:0000313" key="8">
    <source>
        <dbReference type="Proteomes" id="UP001201812"/>
    </source>
</evidence>
<feature type="domain" description="CRC" evidence="6">
    <location>
        <begin position="315"/>
        <end position="437"/>
    </location>
</feature>
<proteinExistence type="inferred from homology"/>
<comment type="subcellular location">
    <subcellularLocation>
        <location evidence="1">Nucleus</location>
    </subcellularLocation>
</comment>
<dbReference type="InterPro" id="IPR028307">
    <property type="entry name" value="Lin-54_fam"/>
</dbReference>
<dbReference type="PROSITE" id="PS51634">
    <property type="entry name" value="CRC"/>
    <property type="match status" value="1"/>
</dbReference>
<dbReference type="Pfam" id="PF03057">
    <property type="entry name" value="DUF236"/>
    <property type="match status" value="1"/>
</dbReference>
<keyword evidence="5" id="KW-0732">Signal</keyword>
<feature type="chain" id="PRO_5042227885" evidence="5">
    <location>
        <begin position="23"/>
        <end position="658"/>
    </location>
</feature>
<dbReference type="Pfam" id="PF03638">
    <property type="entry name" value="TCR"/>
    <property type="match status" value="2"/>
</dbReference>
<keyword evidence="8" id="KW-1185">Reference proteome</keyword>